<gene>
    <name evidence="2" type="ORF">Tci_288242</name>
</gene>
<keyword evidence="2" id="KW-0696">RNA-directed RNA polymerase</keyword>
<reference evidence="2" key="1">
    <citation type="journal article" date="2019" name="Sci. Rep.">
        <title>Draft genome of Tanacetum cinerariifolium, the natural source of mosquito coil.</title>
        <authorList>
            <person name="Yamashiro T."/>
            <person name="Shiraishi A."/>
            <person name="Satake H."/>
            <person name="Nakayama K."/>
        </authorList>
    </citation>
    <scope>NUCLEOTIDE SEQUENCE</scope>
</reference>
<dbReference type="GO" id="GO:0003968">
    <property type="term" value="F:RNA-directed RNA polymerase activity"/>
    <property type="evidence" value="ECO:0007669"/>
    <property type="project" value="UniProtKB-KW"/>
</dbReference>
<proteinExistence type="predicted"/>
<dbReference type="GO" id="GO:0031380">
    <property type="term" value="C:nuclear RNA-directed RNA polymerase complex"/>
    <property type="evidence" value="ECO:0007669"/>
    <property type="project" value="TreeGrafter"/>
</dbReference>
<dbReference type="PANTHER" id="PTHR23079:SF42">
    <property type="entry name" value="RNA-DEPENDENT RNA POLYMERASE"/>
    <property type="match status" value="1"/>
</dbReference>
<name>A0A699H2J1_TANCI</name>
<comment type="caution">
    <text evidence="2">The sequence shown here is derived from an EMBL/GenBank/DDBJ whole genome shotgun (WGS) entry which is preliminary data.</text>
</comment>
<evidence type="ECO:0000259" key="1">
    <source>
        <dbReference type="Pfam" id="PF26252"/>
    </source>
</evidence>
<dbReference type="PANTHER" id="PTHR23079">
    <property type="entry name" value="RNA-DEPENDENT RNA POLYMERASE"/>
    <property type="match status" value="1"/>
</dbReference>
<dbReference type="GO" id="GO:0030422">
    <property type="term" value="P:siRNA processing"/>
    <property type="evidence" value="ECO:0007669"/>
    <property type="project" value="TreeGrafter"/>
</dbReference>
<sequence length="193" mass="22256">MVTTVVFCRRSGRARRCLQLLKNMRATFLQIPTSLRKLEDVVSVQDAIDIRSMKTATMLDFEAKIWAKYGRANCEPSDRAMHLDWDSGKTYLYHCYVSIDGTYRFKGPFLNTRRTHLQRELGNDNVLIVQFTDDLDPDMPFDQQSWIAARQTISDGISIGVHHYSLFAFKEGRGDNKKPKAFDKKKTTVFMGC</sequence>
<dbReference type="InterPro" id="IPR058751">
    <property type="entry name" value="RDRP_helical"/>
</dbReference>
<dbReference type="InterPro" id="IPR007855">
    <property type="entry name" value="RDRP"/>
</dbReference>
<accession>A0A699H2J1</accession>
<keyword evidence="2" id="KW-0548">Nucleotidyltransferase</keyword>
<organism evidence="2">
    <name type="scientific">Tanacetum cinerariifolium</name>
    <name type="common">Dalmatian daisy</name>
    <name type="synonym">Chrysanthemum cinerariifolium</name>
    <dbReference type="NCBI Taxonomy" id="118510"/>
    <lineage>
        <taxon>Eukaryota</taxon>
        <taxon>Viridiplantae</taxon>
        <taxon>Streptophyta</taxon>
        <taxon>Embryophyta</taxon>
        <taxon>Tracheophyta</taxon>
        <taxon>Spermatophyta</taxon>
        <taxon>Magnoliopsida</taxon>
        <taxon>eudicotyledons</taxon>
        <taxon>Gunneridae</taxon>
        <taxon>Pentapetalae</taxon>
        <taxon>asterids</taxon>
        <taxon>campanulids</taxon>
        <taxon>Asterales</taxon>
        <taxon>Asteraceae</taxon>
        <taxon>Asteroideae</taxon>
        <taxon>Anthemideae</taxon>
        <taxon>Anthemidinae</taxon>
        <taxon>Tanacetum</taxon>
    </lineage>
</organism>
<evidence type="ECO:0000313" key="2">
    <source>
        <dbReference type="EMBL" id="GEX16267.1"/>
    </source>
</evidence>
<protein>
    <submittedName>
        <fullName evidence="2">Probable RNA-dependent RNA polymerase 5</fullName>
    </submittedName>
</protein>
<dbReference type="AlphaFoldDB" id="A0A699H2J1"/>
<feature type="domain" description="RDRP helical" evidence="1">
    <location>
        <begin position="36"/>
        <end position="85"/>
    </location>
</feature>
<dbReference type="EMBL" id="BKCJ010092837">
    <property type="protein sequence ID" value="GEX16267.1"/>
    <property type="molecule type" value="Genomic_DNA"/>
</dbReference>
<dbReference type="Pfam" id="PF26252">
    <property type="entry name" value="RdRP_helical"/>
    <property type="match status" value="1"/>
</dbReference>
<keyword evidence="2" id="KW-0808">Transferase</keyword>